<dbReference type="Proteomes" id="UP000824201">
    <property type="component" value="Unassembled WGS sequence"/>
</dbReference>
<comment type="function">
    <text evidence="1">This protein catalyzes the committed step to the synthesis of the acidic phospholipids.</text>
</comment>
<feature type="transmembrane region" description="Helical" evidence="14">
    <location>
        <begin position="12"/>
        <end position="35"/>
    </location>
</feature>
<comment type="similarity">
    <text evidence="3 13">Belongs to the CDP-alcohol phosphatidyltransferase class-I family.</text>
</comment>
<keyword evidence="6 14" id="KW-0812">Transmembrane</keyword>
<dbReference type="GO" id="GO:0008444">
    <property type="term" value="F:CDP-diacylglycerol-glycerol-3-phosphate 3-phosphatidyltransferase activity"/>
    <property type="evidence" value="ECO:0007669"/>
    <property type="project" value="InterPro"/>
</dbReference>
<evidence type="ECO:0000256" key="1">
    <source>
        <dbReference type="ARBA" id="ARBA00003973"/>
    </source>
</evidence>
<organism evidence="15 16">
    <name type="scientific">Candidatus Fimimorpha faecalis</name>
    <dbReference type="NCBI Taxonomy" id="2840824"/>
    <lineage>
        <taxon>Bacteria</taxon>
        <taxon>Bacillati</taxon>
        <taxon>Bacillota</taxon>
        <taxon>Clostridia</taxon>
        <taxon>Eubacteriales</taxon>
        <taxon>Candidatus Fimimorpha</taxon>
    </lineage>
</organism>
<accession>A0A9D1EF42</accession>
<feature type="transmembrane region" description="Helical" evidence="14">
    <location>
        <begin position="87"/>
        <end position="109"/>
    </location>
</feature>
<dbReference type="InterPro" id="IPR004570">
    <property type="entry name" value="Phosphatidylglycerol_P_synth"/>
</dbReference>
<dbReference type="GO" id="GO:0016020">
    <property type="term" value="C:membrane"/>
    <property type="evidence" value="ECO:0007669"/>
    <property type="project" value="UniProtKB-SubCell"/>
</dbReference>
<evidence type="ECO:0000256" key="10">
    <source>
        <dbReference type="ARBA" id="ARBA00023209"/>
    </source>
</evidence>
<dbReference type="InterPro" id="IPR043130">
    <property type="entry name" value="CDP-OH_PTrfase_TM_dom"/>
</dbReference>
<feature type="transmembrane region" description="Helical" evidence="14">
    <location>
        <begin position="158"/>
        <end position="179"/>
    </location>
</feature>
<dbReference type="GO" id="GO:0046474">
    <property type="term" value="P:glycerophospholipid biosynthetic process"/>
    <property type="evidence" value="ECO:0007669"/>
    <property type="project" value="TreeGrafter"/>
</dbReference>
<evidence type="ECO:0000256" key="11">
    <source>
        <dbReference type="ARBA" id="ARBA00023264"/>
    </source>
</evidence>
<evidence type="ECO:0000313" key="15">
    <source>
        <dbReference type="EMBL" id="HIR89227.1"/>
    </source>
</evidence>
<evidence type="ECO:0000256" key="7">
    <source>
        <dbReference type="ARBA" id="ARBA00022989"/>
    </source>
</evidence>
<comment type="caution">
    <text evidence="15">The sequence shown here is derived from an EMBL/GenBank/DDBJ whole genome shotgun (WGS) entry which is preliminary data.</text>
</comment>
<keyword evidence="11" id="KW-1208">Phospholipid metabolism</keyword>
<dbReference type="InterPro" id="IPR000462">
    <property type="entry name" value="CDP-OH_P_trans"/>
</dbReference>
<evidence type="ECO:0000256" key="6">
    <source>
        <dbReference type="ARBA" id="ARBA00022692"/>
    </source>
</evidence>
<reference evidence="15" key="1">
    <citation type="submission" date="2020-10" db="EMBL/GenBank/DDBJ databases">
        <authorList>
            <person name="Gilroy R."/>
        </authorList>
    </citation>
    <scope>NUCLEOTIDE SEQUENCE</scope>
    <source>
        <strain evidence="15">ChiW13-3771</strain>
    </source>
</reference>
<dbReference type="AlphaFoldDB" id="A0A9D1EF42"/>
<evidence type="ECO:0000256" key="2">
    <source>
        <dbReference type="ARBA" id="ARBA00004141"/>
    </source>
</evidence>
<proteinExistence type="inferred from homology"/>
<keyword evidence="8" id="KW-0443">Lipid metabolism</keyword>
<name>A0A9D1EF42_9FIRM</name>
<comment type="subcellular location">
    <subcellularLocation>
        <location evidence="2">Membrane</location>
        <topology evidence="2">Multi-pass membrane protein</topology>
    </subcellularLocation>
</comment>
<evidence type="ECO:0000256" key="4">
    <source>
        <dbReference type="ARBA" id="ARBA00022516"/>
    </source>
</evidence>
<keyword evidence="7 14" id="KW-1133">Transmembrane helix</keyword>
<evidence type="ECO:0000313" key="16">
    <source>
        <dbReference type="Proteomes" id="UP000824201"/>
    </source>
</evidence>
<dbReference type="EMBL" id="DVHN01000125">
    <property type="protein sequence ID" value="HIR89227.1"/>
    <property type="molecule type" value="Genomic_DNA"/>
</dbReference>
<dbReference type="InterPro" id="IPR050324">
    <property type="entry name" value="CDP-alcohol_PTase-I"/>
</dbReference>
<dbReference type="InterPro" id="IPR048254">
    <property type="entry name" value="CDP_ALCOHOL_P_TRANSF_CS"/>
</dbReference>
<feature type="transmembrane region" description="Helical" evidence="14">
    <location>
        <begin position="130"/>
        <end position="152"/>
    </location>
</feature>
<dbReference type="Pfam" id="PF01066">
    <property type="entry name" value="CDP-OH_P_transf"/>
    <property type="match status" value="1"/>
</dbReference>
<evidence type="ECO:0000256" key="5">
    <source>
        <dbReference type="ARBA" id="ARBA00022679"/>
    </source>
</evidence>
<keyword evidence="9 14" id="KW-0472">Membrane</keyword>
<evidence type="ECO:0000256" key="8">
    <source>
        <dbReference type="ARBA" id="ARBA00023098"/>
    </source>
</evidence>
<sequence>MQSSNLPLKKQIFSIPNLFGYFRILILPVIAWLYLNAKEPSDYYVVTGLLILSSCTDFLDGLIARKFHMITDIGKVLDPISDKLTQGVLAICLMSRYSLMIPLVILFIVKETYMGIMGIIFLRKKILHGAFWFGKICTAILDVSIIVLIIFPTMPMNAVNTLIIICICFMIFSFVCYIIQYTKMLRE</sequence>
<protein>
    <recommendedName>
        <fullName evidence="12">Phosphatidylglycerophosphate synthase</fullName>
    </recommendedName>
</protein>
<evidence type="ECO:0000256" key="9">
    <source>
        <dbReference type="ARBA" id="ARBA00023136"/>
    </source>
</evidence>
<dbReference type="PANTHER" id="PTHR14269:SF11">
    <property type="entry name" value="CDP-DIACYLGLYCEROL--GLYCEROL-3-PHOSPHATE 3-PHOSPHATIDYLTRANSFERASE"/>
    <property type="match status" value="1"/>
</dbReference>
<dbReference type="PROSITE" id="PS00379">
    <property type="entry name" value="CDP_ALCOHOL_P_TRANSF"/>
    <property type="match status" value="1"/>
</dbReference>
<keyword evidence="5 13" id="KW-0808">Transferase</keyword>
<dbReference type="PIRSF" id="PIRSF000847">
    <property type="entry name" value="Phos_ph_gly_syn"/>
    <property type="match status" value="1"/>
</dbReference>
<evidence type="ECO:0000256" key="3">
    <source>
        <dbReference type="ARBA" id="ARBA00010441"/>
    </source>
</evidence>
<dbReference type="PANTHER" id="PTHR14269">
    <property type="entry name" value="CDP-DIACYLGLYCEROL--GLYCEROL-3-PHOSPHATE 3-PHOSPHATIDYLTRANSFERASE-RELATED"/>
    <property type="match status" value="1"/>
</dbReference>
<gene>
    <name evidence="15" type="ORF">IAC96_09775</name>
</gene>
<evidence type="ECO:0000256" key="13">
    <source>
        <dbReference type="RuleBase" id="RU003750"/>
    </source>
</evidence>
<keyword evidence="10" id="KW-0594">Phospholipid biosynthesis</keyword>
<keyword evidence="4" id="KW-0444">Lipid biosynthesis</keyword>
<dbReference type="Gene3D" id="1.20.120.1760">
    <property type="match status" value="1"/>
</dbReference>
<evidence type="ECO:0000256" key="14">
    <source>
        <dbReference type="SAM" id="Phobius"/>
    </source>
</evidence>
<evidence type="ECO:0000256" key="12">
    <source>
        <dbReference type="ARBA" id="ARBA00033018"/>
    </source>
</evidence>
<reference evidence="15" key="2">
    <citation type="journal article" date="2021" name="PeerJ">
        <title>Extensive microbial diversity within the chicken gut microbiome revealed by metagenomics and culture.</title>
        <authorList>
            <person name="Gilroy R."/>
            <person name="Ravi A."/>
            <person name="Getino M."/>
            <person name="Pursley I."/>
            <person name="Horton D.L."/>
            <person name="Alikhan N.F."/>
            <person name="Baker D."/>
            <person name="Gharbi K."/>
            <person name="Hall N."/>
            <person name="Watson M."/>
            <person name="Adriaenssens E.M."/>
            <person name="Foster-Nyarko E."/>
            <person name="Jarju S."/>
            <person name="Secka A."/>
            <person name="Antonio M."/>
            <person name="Oren A."/>
            <person name="Chaudhuri R.R."/>
            <person name="La Ragione R."/>
            <person name="Hildebrand F."/>
            <person name="Pallen M.J."/>
        </authorList>
    </citation>
    <scope>NUCLEOTIDE SEQUENCE</scope>
    <source>
        <strain evidence="15">ChiW13-3771</strain>
    </source>
</reference>